<proteinExistence type="predicted"/>
<reference evidence="3" key="1">
    <citation type="submission" date="2017-02" db="UniProtKB">
        <authorList>
            <consortium name="WormBaseParasite"/>
        </authorList>
    </citation>
    <scope>IDENTIFICATION</scope>
</reference>
<evidence type="ECO:0000313" key="3">
    <source>
        <dbReference type="WBParaSite" id="SPAL_0000209400.1"/>
    </source>
</evidence>
<evidence type="ECO:0000313" key="2">
    <source>
        <dbReference type="Proteomes" id="UP000046392"/>
    </source>
</evidence>
<organism evidence="2 3">
    <name type="scientific">Strongyloides papillosus</name>
    <name type="common">Intestinal threadworm</name>
    <dbReference type="NCBI Taxonomy" id="174720"/>
    <lineage>
        <taxon>Eukaryota</taxon>
        <taxon>Metazoa</taxon>
        <taxon>Ecdysozoa</taxon>
        <taxon>Nematoda</taxon>
        <taxon>Chromadorea</taxon>
        <taxon>Rhabditida</taxon>
        <taxon>Tylenchina</taxon>
        <taxon>Panagrolaimomorpha</taxon>
        <taxon>Strongyloidoidea</taxon>
        <taxon>Strongyloididae</taxon>
        <taxon>Strongyloides</taxon>
    </lineage>
</organism>
<dbReference type="WBParaSite" id="SPAL_0000209400.1">
    <property type="protein sequence ID" value="SPAL_0000209400.1"/>
    <property type="gene ID" value="SPAL_0000209400"/>
</dbReference>
<name>A0A0N5B7R9_STREA</name>
<protein>
    <submittedName>
        <fullName evidence="3">Biogenesis of lysosome-related organelles complex 1 subunit 7</fullName>
    </submittedName>
</protein>
<evidence type="ECO:0000256" key="1">
    <source>
        <dbReference type="SAM" id="MobiDB-lite"/>
    </source>
</evidence>
<accession>A0A0N5B7R9</accession>
<sequence>MAGIANEGIVLNLNDNEAKQLIKIILHYPKLNDFAPREKIPNDVDGRSEVLNKISKLEDNLMSTCKITRSFMKQVERNFRYILEMIDAERRSMENSFSLLNERLSNIERVVMNNIMEFDGVVKNTSSKNNGKDDDNPENSTSDSTSDGQISN</sequence>
<keyword evidence="2" id="KW-1185">Reference proteome</keyword>
<feature type="compositionally biased region" description="Polar residues" evidence="1">
    <location>
        <begin position="138"/>
        <end position="152"/>
    </location>
</feature>
<dbReference type="AlphaFoldDB" id="A0A0N5B7R9"/>
<feature type="region of interest" description="Disordered" evidence="1">
    <location>
        <begin position="124"/>
        <end position="152"/>
    </location>
</feature>
<dbReference type="Proteomes" id="UP000046392">
    <property type="component" value="Unplaced"/>
</dbReference>